<organism evidence="1 2">
    <name type="scientific">Pseudomonas putida</name>
    <name type="common">Arthrobacter siderocapsulatus</name>
    <dbReference type="NCBI Taxonomy" id="303"/>
    <lineage>
        <taxon>Bacteria</taxon>
        <taxon>Pseudomonadati</taxon>
        <taxon>Pseudomonadota</taxon>
        <taxon>Gammaproteobacteria</taxon>
        <taxon>Pseudomonadales</taxon>
        <taxon>Pseudomonadaceae</taxon>
        <taxon>Pseudomonas</taxon>
    </lineage>
</organism>
<dbReference type="RefSeq" id="WP_064301802.1">
    <property type="nucleotide sequence ID" value="NZ_LUCV01000007.1"/>
</dbReference>
<name>A0A177STA1_PSEPU</name>
<evidence type="ECO:0000313" key="1">
    <source>
        <dbReference type="EMBL" id="OAI94185.1"/>
    </source>
</evidence>
<gene>
    <name evidence="1" type="ORF">AYO28_09985</name>
</gene>
<accession>A0A177STA1</accession>
<dbReference type="AlphaFoldDB" id="A0A177STA1"/>
<dbReference type="EMBL" id="LUCV01000007">
    <property type="protein sequence ID" value="OAI94185.1"/>
    <property type="molecule type" value="Genomic_DNA"/>
</dbReference>
<protein>
    <submittedName>
        <fullName evidence="1">Uncharacterized protein</fullName>
    </submittedName>
</protein>
<evidence type="ECO:0000313" key="2">
    <source>
        <dbReference type="Proteomes" id="UP000077752"/>
    </source>
</evidence>
<comment type="caution">
    <text evidence="1">The sequence shown here is derived from an EMBL/GenBank/DDBJ whole genome shotgun (WGS) entry which is preliminary data.</text>
</comment>
<sequence>MSDLPKPSIPLLRDDTIDLNDLEGNLPTWIKYPGVALGDEVFPVWRGCGQDSAAYDYAGEVIEVDDSNYDPEMGVAVAIRGSLLNSLDQGWAMYSYSVAPLGGERGPESLRQFCYVGVRPRQAAVLPVAQMRDSHDLALDPDSVIGSTTAAVVPPYLAMRPRDKVTLSFAGYYDDGELDETWSQPKELSAADVGKPLTWQVPKSQLSWIEGGHAEVSYRVEYASGEQASDSAVQTFQIRPADSARLPAPQVEGHDDDSLDPGHFPDGLYLRIAPWPDMQDGDRLLVHWIGGREADSVIKSLRIDTSVIDSGVIEVPIEAHWLQANIGSQVRVFHQYAREGVAHSSEDLALDIRAPLNLLPPNVEYATAEGGAGENKGVLLAFDARTGAYVDVPDSFPLGPGDRLAVHWDGHPAGGQHIADTPVDGRERRFRIPSTAIAANMGPGETKRFEVFYQLTPEGEEPLKSVPFNLRIEPIARSLYGNVQIAQADSGALSLARVPAAGADLVLARWYFMAVGQLLSIEASGVDAGGQPVNLMVRNAAPVTAAEVAAEQIEARLVRMFLESLQMGQNFTLTARVSFDGGGSYYPFKDLNLPLRP</sequence>
<proteinExistence type="predicted"/>
<dbReference type="Proteomes" id="UP000077752">
    <property type="component" value="Unassembled WGS sequence"/>
</dbReference>
<reference evidence="1 2" key="1">
    <citation type="submission" date="2016-03" db="EMBL/GenBank/DDBJ databases">
        <title>Draft Genome Assembly of Pseudomonas putida strain CBF10-2.</title>
        <authorList>
            <person name="Iyer R.S."/>
            <person name="Damania A."/>
        </authorList>
    </citation>
    <scope>NUCLEOTIDE SEQUENCE [LARGE SCALE GENOMIC DNA]</scope>
    <source>
        <strain evidence="1 2">CBF10-2</strain>
    </source>
</reference>